<feature type="compositionally biased region" description="Low complexity" evidence="6">
    <location>
        <begin position="154"/>
        <end position="167"/>
    </location>
</feature>
<dbReference type="Pfam" id="PF06839">
    <property type="entry name" value="Zn_ribbon_GRF"/>
    <property type="match status" value="1"/>
</dbReference>
<proteinExistence type="predicted"/>
<evidence type="ECO:0000313" key="8">
    <source>
        <dbReference type="EnsemblFungi" id="CEF84506"/>
    </source>
</evidence>
<evidence type="ECO:0000256" key="5">
    <source>
        <dbReference type="SAM" id="Coils"/>
    </source>
</evidence>
<feature type="region of interest" description="Disordered" evidence="6">
    <location>
        <begin position="85"/>
        <end position="292"/>
    </location>
</feature>
<reference evidence="8" key="3">
    <citation type="submission" date="2017-01" db="UniProtKB">
        <authorList>
            <consortium name="EnsemblFungi"/>
        </authorList>
    </citation>
    <scope>IDENTIFICATION</scope>
    <source>
        <strain evidence="8">PH-1 / ATCC MYA-4620 / FGSC 9075 / NRRL 31084</strain>
    </source>
</reference>
<dbReference type="OrthoDB" id="430051at2759"/>
<feature type="compositionally biased region" description="Polar residues" evidence="6">
    <location>
        <begin position="102"/>
        <end position="120"/>
    </location>
</feature>
<accession>I1RSK2</accession>
<dbReference type="InterPro" id="IPR010666">
    <property type="entry name" value="Znf_GRF"/>
</dbReference>
<evidence type="ECO:0000256" key="4">
    <source>
        <dbReference type="PROSITE-ProRule" id="PRU01343"/>
    </source>
</evidence>
<reference evidence="8" key="1">
    <citation type="journal article" date="2007" name="Science">
        <title>The Fusarium graminearum genome reveals a link between localized polymorphism and pathogen specialization.</title>
        <authorList>
            <person name="Cuomo C.A."/>
            <person name="Gueldener U."/>
            <person name="Xu J.-R."/>
            <person name="Trail F."/>
            <person name="Turgeon B.G."/>
            <person name="Di Pietro A."/>
            <person name="Walton J.D."/>
            <person name="Ma L.-J."/>
            <person name="Baker S.E."/>
            <person name="Rep M."/>
            <person name="Adam G."/>
            <person name="Antoniw J."/>
            <person name="Baldwin T."/>
            <person name="Calvo S.E."/>
            <person name="Chang Y.-L."/>
            <person name="DeCaprio D."/>
            <person name="Gale L.R."/>
            <person name="Gnerre S."/>
            <person name="Goswami R.S."/>
            <person name="Hammond-Kosack K."/>
            <person name="Harris L.J."/>
            <person name="Hilburn K."/>
            <person name="Kennell J.C."/>
            <person name="Kroken S."/>
            <person name="Magnuson J.K."/>
            <person name="Mannhaupt G."/>
            <person name="Mauceli E.W."/>
            <person name="Mewes H.-W."/>
            <person name="Mitterbauer R."/>
            <person name="Muehlbauer G."/>
            <person name="Muensterkoetter M."/>
            <person name="Nelson D."/>
            <person name="O'Donnell K."/>
            <person name="Ouellet T."/>
            <person name="Qi W."/>
            <person name="Quesneville H."/>
            <person name="Roncero M.I.G."/>
            <person name="Seong K.-Y."/>
            <person name="Tetko I.V."/>
            <person name="Urban M."/>
            <person name="Waalwijk C."/>
            <person name="Ward T.J."/>
            <person name="Yao J."/>
            <person name="Birren B.W."/>
            <person name="Kistler H.C."/>
        </authorList>
    </citation>
    <scope>NUCLEOTIDE SEQUENCE [LARGE SCALE GENOMIC DNA]</scope>
    <source>
        <strain evidence="8">PH-1 / ATCC MYA-4620 / FGSC 9075 / NRRL 31084</strain>
    </source>
</reference>
<gene>
    <name evidence="8" type="primary">FG07123.1</name>
</gene>
<dbReference type="GO" id="GO:0008270">
    <property type="term" value="F:zinc ion binding"/>
    <property type="evidence" value="ECO:0007669"/>
    <property type="project" value="UniProtKB-KW"/>
</dbReference>
<protein>
    <recommendedName>
        <fullName evidence="7">GRF-type domain-containing protein</fullName>
    </recommendedName>
</protein>
<feature type="compositionally biased region" description="Polar residues" evidence="6">
    <location>
        <begin position="214"/>
        <end position="244"/>
    </location>
</feature>
<accession>A0A098DRL7</accession>
<evidence type="ECO:0000256" key="2">
    <source>
        <dbReference type="ARBA" id="ARBA00022771"/>
    </source>
</evidence>
<sequence length="386" mass="43440">MPSSPRFKRQRDPRTPKSQKMRLPKGRYSDGHWWYNNIRIGNCEPRQKATLREVKKTGPNNGKLYWKCDTCNFFIWRDEAQMRETGLRTPRKGDESARSAPPTMTQQSLVTYGYQVTPSRRQSDEDSVYSAESVEDSSPDTPMPKSARNRTQASSPPKSSVVPSVVVETPSRGPAKRRRDIFEEDEGEFSDLGSDEEREMADIADKSAEKGAQQRYTTPSASRSTDAISGLPTPSVSRTLFPTSESKRQKQVSFDETPSRHTGTMSSATVPADTTPLKTPSRQQGLIPSSPFETDYDVMDEVMGLLRGKKVDSKTLSSVQNILTTAARRTKGIMLGRDTARASLKAKDEKIATLQERIVALENREKMHRKQMTDIKANLMKMYDDN</sequence>
<keyword evidence="5" id="KW-0175">Coiled coil</keyword>
<dbReference type="RefSeq" id="XP_011326829.1">
    <property type="nucleotide sequence ID" value="XM_011328527.1"/>
</dbReference>
<dbReference type="KEGG" id="fgr:FGSG_07123"/>
<keyword evidence="2 4" id="KW-0863">Zinc-finger</keyword>
<dbReference type="AlphaFoldDB" id="I1RSK2"/>
<reference evidence="8" key="2">
    <citation type="journal article" date="2010" name="Nature">
        <title>Comparative genomics reveals mobile pathogenicity chromosomes in Fusarium.</title>
        <authorList>
            <person name="Ma L.J."/>
            <person name="van der Does H.C."/>
            <person name="Borkovich K.A."/>
            <person name="Coleman J.J."/>
            <person name="Daboussi M.J."/>
            <person name="Di Pietro A."/>
            <person name="Dufresne M."/>
            <person name="Freitag M."/>
            <person name="Grabherr M."/>
            <person name="Henrissat B."/>
            <person name="Houterman P.M."/>
            <person name="Kang S."/>
            <person name="Shim W.B."/>
            <person name="Woloshuk C."/>
            <person name="Xie X."/>
            <person name="Xu J.R."/>
            <person name="Antoniw J."/>
            <person name="Baker S.E."/>
            <person name="Bluhm B.H."/>
            <person name="Breakspear A."/>
            <person name="Brown D.W."/>
            <person name="Butchko R.A."/>
            <person name="Chapman S."/>
            <person name="Coulson R."/>
            <person name="Coutinho P.M."/>
            <person name="Danchin E.G."/>
            <person name="Diener A."/>
            <person name="Gale L.R."/>
            <person name="Gardiner D.M."/>
            <person name="Goff S."/>
            <person name="Hammond-Kosack K.E."/>
            <person name="Hilburn K."/>
            <person name="Hua-Van A."/>
            <person name="Jonkers W."/>
            <person name="Kazan K."/>
            <person name="Kodira C.D."/>
            <person name="Koehrsen M."/>
            <person name="Kumar L."/>
            <person name="Lee Y.H."/>
            <person name="Li L."/>
            <person name="Manners J.M."/>
            <person name="Miranda-Saavedra D."/>
            <person name="Mukherjee M."/>
            <person name="Park G."/>
            <person name="Park J."/>
            <person name="Park S.Y."/>
            <person name="Proctor R.H."/>
            <person name="Regev A."/>
            <person name="Ruiz-Roldan M.C."/>
            <person name="Sain D."/>
            <person name="Sakthikumar S."/>
            <person name="Sykes S."/>
            <person name="Schwartz D.C."/>
            <person name="Turgeon B.G."/>
            <person name="Wapinski I."/>
            <person name="Yoder O."/>
            <person name="Young S."/>
            <person name="Zeng Q."/>
            <person name="Zhou S."/>
            <person name="Galagan J."/>
            <person name="Cuomo C.A."/>
            <person name="Kistler H.C."/>
            <person name="Rep M."/>
        </authorList>
    </citation>
    <scope>GENOME REANNOTATION</scope>
    <source>
        <strain evidence="8">PH-1 / ATCC MYA-4620 / FGSC 9075 / NRRL 31084</strain>
    </source>
</reference>
<feature type="compositionally biased region" description="Polar residues" evidence="6">
    <location>
        <begin position="276"/>
        <end position="287"/>
    </location>
</feature>
<dbReference type="EMBL" id="HG970335">
    <property type="status" value="NOT_ANNOTATED_CDS"/>
    <property type="molecule type" value="Genomic_DNA"/>
</dbReference>
<dbReference type="EnsemblFungi" id="CEF84506">
    <property type="protein sequence ID" value="CEF84506"/>
    <property type="gene ID" value="FGRRES_07123"/>
</dbReference>
<keyword evidence="1" id="KW-0479">Metal-binding</keyword>
<feature type="region of interest" description="Disordered" evidence="6">
    <location>
        <begin position="1"/>
        <end position="26"/>
    </location>
</feature>
<evidence type="ECO:0000256" key="3">
    <source>
        <dbReference type="ARBA" id="ARBA00022833"/>
    </source>
</evidence>
<feature type="compositionally biased region" description="Basic and acidic residues" evidence="6">
    <location>
        <begin position="85"/>
        <end position="97"/>
    </location>
</feature>
<name>I1RSK2_GIBZE</name>
<feature type="domain" description="GRF-type" evidence="7">
    <location>
        <begin position="43"/>
        <end position="80"/>
    </location>
</feature>
<evidence type="ECO:0000256" key="1">
    <source>
        <dbReference type="ARBA" id="ARBA00022723"/>
    </source>
</evidence>
<feature type="compositionally biased region" description="Basic residues" evidence="6">
    <location>
        <begin position="16"/>
        <end position="25"/>
    </location>
</feature>
<feature type="compositionally biased region" description="Acidic residues" evidence="6">
    <location>
        <begin position="182"/>
        <end position="199"/>
    </location>
</feature>
<dbReference type="HOGENOM" id="CLU_037645_0_0_1"/>
<evidence type="ECO:0000259" key="7">
    <source>
        <dbReference type="PROSITE" id="PS51999"/>
    </source>
</evidence>
<organism evidence="8">
    <name type="scientific">Gibberella zeae (strain ATCC MYA-4620 / CBS 123657 / FGSC 9075 / NRRL 31084 / PH-1)</name>
    <name type="common">Wheat head blight fungus</name>
    <name type="synonym">Fusarium graminearum</name>
    <dbReference type="NCBI Taxonomy" id="229533"/>
    <lineage>
        <taxon>Eukaryota</taxon>
        <taxon>Fungi</taxon>
        <taxon>Dikarya</taxon>
        <taxon>Ascomycota</taxon>
        <taxon>Pezizomycotina</taxon>
        <taxon>Sordariomycetes</taxon>
        <taxon>Hypocreomycetidae</taxon>
        <taxon>Hypocreales</taxon>
        <taxon>Nectriaceae</taxon>
        <taxon>Fusarium</taxon>
    </lineage>
</organism>
<feature type="compositionally biased region" description="Polar residues" evidence="6">
    <location>
        <begin position="251"/>
        <end position="269"/>
    </location>
</feature>
<evidence type="ECO:0000256" key="6">
    <source>
        <dbReference type="SAM" id="MobiDB-lite"/>
    </source>
</evidence>
<keyword evidence="3" id="KW-0862">Zinc</keyword>
<feature type="compositionally biased region" description="Basic and acidic residues" evidence="6">
    <location>
        <begin position="200"/>
        <end position="209"/>
    </location>
</feature>
<dbReference type="PROSITE" id="PS51999">
    <property type="entry name" value="ZF_GRF"/>
    <property type="match status" value="1"/>
</dbReference>
<feature type="coiled-coil region" evidence="5">
    <location>
        <begin position="337"/>
        <end position="371"/>
    </location>
</feature>